<dbReference type="InterPro" id="IPR025178">
    <property type="entry name" value="Lnb_N"/>
</dbReference>
<feature type="domain" description="Lnb N-terminal periplasmic" evidence="1">
    <location>
        <begin position="118"/>
        <end position="285"/>
    </location>
</feature>
<gene>
    <name evidence="4" type="ORF">SDC9_29108</name>
</gene>
<dbReference type="InterPro" id="IPR057165">
    <property type="entry name" value="DUF7843"/>
</dbReference>
<evidence type="ECO:0000259" key="2">
    <source>
        <dbReference type="Pfam" id="PF25222"/>
    </source>
</evidence>
<dbReference type="InterPro" id="IPR057162">
    <property type="entry name" value="DUF7840"/>
</dbReference>
<dbReference type="Pfam" id="PF25225">
    <property type="entry name" value="DUF7843"/>
    <property type="match status" value="1"/>
</dbReference>
<evidence type="ECO:0000259" key="3">
    <source>
        <dbReference type="Pfam" id="PF25225"/>
    </source>
</evidence>
<feature type="domain" description="DUF7843" evidence="3">
    <location>
        <begin position="31"/>
        <end position="102"/>
    </location>
</feature>
<comment type="caution">
    <text evidence="4">The sequence shown here is derived from an EMBL/GenBank/DDBJ whole genome shotgun (WGS) entry which is preliminary data.</text>
</comment>
<dbReference type="Pfam" id="PF13387">
    <property type="entry name" value="Lnb_N"/>
    <property type="match status" value="1"/>
</dbReference>
<accession>A0A644UVP9</accession>
<dbReference type="Pfam" id="PF25222">
    <property type="entry name" value="DUF7840"/>
    <property type="match status" value="1"/>
</dbReference>
<evidence type="ECO:0000313" key="4">
    <source>
        <dbReference type="EMBL" id="MPL83158.1"/>
    </source>
</evidence>
<name>A0A644UVP9_9ZZZZ</name>
<feature type="domain" description="DUF7840" evidence="2">
    <location>
        <begin position="334"/>
        <end position="543"/>
    </location>
</feature>
<dbReference type="EMBL" id="VSSQ01000172">
    <property type="protein sequence ID" value="MPL83158.1"/>
    <property type="molecule type" value="Genomic_DNA"/>
</dbReference>
<protein>
    <submittedName>
        <fullName evidence="4">Uncharacterized protein</fullName>
    </submittedName>
</protein>
<organism evidence="4">
    <name type="scientific">bioreactor metagenome</name>
    <dbReference type="NCBI Taxonomy" id="1076179"/>
    <lineage>
        <taxon>unclassified sequences</taxon>
        <taxon>metagenomes</taxon>
        <taxon>ecological metagenomes</taxon>
    </lineage>
</organism>
<reference evidence="4" key="1">
    <citation type="submission" date="2019-08" db="EMBL/GenBank/DDBJ databases">
        <authorList>
            <person name="Kucharzyk K."/>
            <person name="Murdoch R.W."/>
            <person name="Higgins S."/>
            <person name="Loffler F."/>
        </authorList>
    </citation>
    <scope>NUCLEOTIDE SEQUENCE</scope>
</reference>
<evidence type="ECO:0000259" key="1">
    <source>
        <dbReference type="Pfam" id="PF13387"/>
    </source>
</evidence>
<sequence>MIRRFFLLIVTLFSFLYSSDLKVISSANKLKLYEKNEWKSLLHFKDELNIKDNNFILSINNFSLKNEMEQTIQGFFEPQSNYENVNQHFQCKFPARFLFIKKELDLKDDIFPKIDCFEFEEYKKKAPSDKIYMVYASENVKNPSSMMGHTFLKFEGKNEQNEIKAHSISFYTTIHTINLFELFYENFISGMEGTFVLRPYKETLDRYIKDEKRNVWEYELNLNSYQQKLLSYHIWELKDVDMKYFFTKYNCSTVLFYTLSLVNPKIYNDEKLWVTPLDITKYLYKYDLIKSSQLIASDGWMNRMLKENFDQNNVDIKSGYYDISDYKSPNKIPDERQIKFSYKKVDDEKYAKISFLPASHLLSDDNREYFGESELKIAYLSLLANENKLDIDEFTLYGMKSLLPYQSLAKDLSYEFEMTFKKDFDTKMNYVNNTRIDGGVGYDFKLSYDMDIYFLLNTGLNHNKEDKLKLIANPKMGLIIYEILNMKSILNYEKFYLETNRVYDKYSLSQDIFFSKNKKIYFDLQRYESTKDKTNLEIGVSFNF</sequence>
<dbReference type="AlphaFoldDB" id="A0A644UVP9"/>
<proteinExistence type="predicted"/>